<keyword evidence="7 10" id="KW-0949">S-adenosyl-L-methionine</keyword>
<dbReference type="Pfam" id="PF04452">
    <property type="entry name" value="Methyltrans_RNA"/>
    <property type="match status" value="1"/>
</dbReference>
<evidence type="ECO:0000256" key="8">
    <source>
        <dbReference type="ARBA" id="ARBA00025699"/>
    </source>
</evidence>
<dbReference type="Proteomes" id="UP000779900">
    <property type="component" value="Unassembled WGS sequence"/>
</dbReference>
<dbReference type="InterPro" id="IPR029028">
    <property type="entry name" value="Alpha/beta_knot_MTases"/>
</dbReference>
<keyword evidence="4 10" id="KW-0698">rRNA processing</keyword>
<dbReference type="InterPro" id="IPR029026">
    <property type="entry name" value="tRNA_m1G_MTases_N"/>
</dbReference>
<dbReference type="PIRSF" id="PIRSF015601">
    <property type="entry name" value="MTase_slr0722"/>
    <property type="match status" value="1"/>
</dbReference>
<comment type="similarity">
    <text evidence="2 10">Belongs to the RNA methyltransferase RsmE family.</text>
</comment>
<organism evidence="13 14">
    <name type="scientific">candidate division WOR-3 bacterium</name>
    <dbReference type="NCBI Taxonomy" id="2052148"/>
    <lineage>
        <taxon>Bacteria</taxon>
        <taxon>Bacteria division WOR-3</taxon>
    </lineage>
</organism>
<evidence type="ECO:0000259" key="12">
    <source>
        <dbReference type="Pfam" id="PF20260"/>
    </source>
</evidence>
<comment type="caution">
    <text evidence="13">The sequence shown here is derived from an EMBL/GenBank/DDBJ whole genome shotgun (WGS) entry which is preliminary data.</text>
</comment>
<evidence type="ECO:0000256" key="9">
    <source>
        <dbReference type="ARBA" id="ARBA00047944"/>
    </source>
</evidence>
<dbReference type="EC" id="2.1.1.193" evidence="10"/>
<comment type="subcellular location">
    <subcellularLocation>
        <location evidence="1 10">Cytoplasm</location>
    </subcellularLocation>
</comment>
<dbReference type="Pfam" id="PF20260">
    <property type="entry name" value="PUA_4"/>
    <property type="match status" value="1"/>
</dbReference>
<evidence type="ECO:0000259" key="11">
    <source>
        <dbReference type="Pfam" id="PF04452"/>
    </source>
</evidence>
<dbReference type="SUPFAM" id="SSF75217">
    <property type="entry name" value="alpha/beta knot"/>
    <property type="match status" value="1"/>
</dbReference>
<dbReference type="PANTHER" id="PTHR30027">
    <property type="entry name" value="RIBOSOMAL RNA SMALL SUBUNIT METHYLTRANSFERASE E"/>
    <property type="match status" value="1"/>
</dbReference>
<keyword evidence="6 10" id="KW-0808">Transferase</keyword>
<dbReference type="GO" id="GO:0070475">
    <property type="term" value="P:rRNA base methylation"/>
    <property type="evidence" value="ECO:0007669"/>
    <property type="project" value="TreeGrafter"/>
</dbReference>
<dbReference type="InterPro" id="IPR006700">
    <property type="entry name" value="RsmE"/>
</dbReference>
<evidence type="ECO:0000256" key="6">
    <source>
        <dbReference type="ARBA" id="ARBA00022679"/>
    </source>
</evidence>
<keyword evidence="5 10" id="KW-0489">Methyltransferase</keyword>
<protein>
    <recommendedName>
        <fullName evidence="10">Ribosomal RNA small subunit methyltransferase E</fullName>
        <ecNumber evidence="10">2.1.1.193</ecNumber>
    </recommendedName>
</protein>
<evidence type="ECO:0000256" key="2">
    <source>
        <dbReference type="ARBA" id="ARBA00005528"/>
    </source>
</evidence>
<name>A0A937XGQ3_UNCW3</name>
<feature type="domain" description="Ribosomal RNA small subunit methyltransferase E PUA-like" evidence="12">
    <location>
        <begin position="25"/>
        <end position="71"/>
    </location>
</feature>
<evidence type="ECO:0000256" key="5">
    <source>
        <dbReference type="ARBA" id="ARBA00022603"/>
    </source>
</evidence>
<proteinExistence type="inferred from homology"/>
<feature type="domain" description="Ribosomal RNA small subunit methyltransferase E methyltransferase" evidence="11">
    <location>
        <begin position="81"/>
        <end position="238"/>
    </location>
</feature>
<dbReference type="NCBIfam" id="TIGR00046">
    <property type="entry name" value="RsmE family RNA methyltransferase"/>
    <property type="match status" value="1"/>
</dbReference>
<sequence length="247" mass="26077">MTENAERHSESYFTRNAPAGGQIVITGPEARHIARVMRRDVGSVMSVVDGAGTEYQVELTAVRADRVVGRVLGTRAGVREPKHRVAIAQAVLKGDHLAQVCSQATELGVSRVAPFLSARVVGRLSPARLERLRAVSLAALKSSTRTVLPTIDAPVEFDSLLKLSSEFDQVLVAYEDETGPGLQAVLKRDASSFLVVVGPEGGFEPLEVEALKGAGAMSFSLGPRRLRAETAAVAVAAVTLGLLGDLG</sequence>
<accession>A0A937XGQ3</accession>
<dbReference type="GO" id="GO:0005737">
    <property type="term" value="C:cytoplasm"/>
    <property type="evidence" value="ECO:0007669"/>
    <property type="project" value="UniProtKB-SubCell"/>
</dbReference>
<dbReference type="InterPro" id="IPR015947">
    <property type="entry name" value="PUA-like_sf"/>
</dbReference>
<comment type="function">
    <text evidence="8 10">Specifically methylates the N3 position of the uracil ring of uridine 1498 (m3U1498) in 16S rRNA. Acts on the fully assembled 30S ribosomal subunit.</text>
</comment>
<evidence type="ECO:0000313" key="14">
    <source>
        <dbReference type="Proteomes" id="UP000779900"/>
    </source>
</evidence>
<dbReference type="InterPro" id="IPR046886">
    <property type="entry name" value="RsmE_MTase_dom"/>
</dbReference>
<dbReference type="PANTHER" id="PTHR30027:SF3">
    <property type="entry name" value="16S RRNA (URACIL(1498)-N(3))-METHYLTRANSFERASE"/>
    <property type="match status" value="1"/>
</dbReference>
<evidence type="ECO:0000313" key="13">
    <source>
        <dbReference type="EMBL" id="MBM3331741.1"/>
    </source>
</evidence>
<dbReference type="GO" id="GO:0070042">
    <property type="term" value="F:rRNA (uridine-N3-)-methyltransferase activity"/>
    <property type="evidence" value="ECO:0007669"/>
    <property type="project" value="TreeGrafter"/>
</dbReference>
<evidence type="ECO:0000256" key="3">
    <source>
        <dbReference type="ARBA" id="ARBA00022490"/>
    </source>
</evidence>
<dbReference type="EMBL" id="VGIR01000042">
    <property type="protein sequence ID" value="MBM3331741.1"/>
    <property type="molecule type" value="Genomic_DNA"/>
</dbReference>
<reference evidence="13" key="1">
    <citation type="submission" date="2019-03" db="EMBL/GenBank/DDBJ databases">
        <title>Lake Tanganyika Metagenome-Assembled Genomes (MAGs).</title>
        <authorList>
            <person name="Tran P."/>
        </authorList>
    </citation>
    <scope>NUCLEOTIDE SEQUENCE</scope>
    <source>
        <strain evidence="13">K_DeepCast_150m_m2_040</strain>
    </source>
</reference>
<dbReference type="AlphaFoldDB" id="A0A937XGQ3"/>
<evidence type="ECO:0000256" key="7">
    <source>
        <dbReference type="ARBA" id="ARBA00022691"/>
    </source>
</evidence>
<dbReference type="InterPro" id="IPR046887">
    <property type="entry name" value="RsmE_PUA-like"/>
</dbReference>
<dbReference type="SUPFAM" id="SSF88697">
    <property type="entry name" value="PUA domain-like"/>
    <property type="match status" value="1"/>
</dbReference>
<evidence type="ECO:0000256" key="10">
    <source>
        <dbReference type="PIRNR" id="PIRNR015601"/>
    </source>
</evidence>
<keyword evidence="3 10" id="KW-0963">Cytoplasm</keyword>
<comment type="catalytic activity">
    <reaction evidence="9 10">
        <text>uridine(1498) in 16S rRNA + S-adenosyl-L-methionine = N(3)-methyluridine(1498) in 16S rRNA + S-adenosyl-L-homocysteine + H(+)</text>
        <dbReference type="Rhea" id="RHEA:42920"/>
        <dbReference type="Rhea" id="RHEA-COMP:10283"/>
        <dbReference type="Rhea" id="RHEA-COMP:10284"/>
        <dbReference type="ChEBI" id="CHEBI:15378"/>
        <dbReference type="ChEBI" id="CHEBI:57856"/>
        <dbReference type="ChEBI" id="CHEBI:59789"/>
        <dbReference type="ChEBI" id="CHEBI:65315"/>
        <dbReference type="ChEBI" id="CHEBI:74502"/>
        <dbReference type="EC" id="2.1.1.193"/>
    </reaction>
</comment>
<gene>
    <name evidence="13" type="ORF">FJY68_07825</name>
</gene>
<evidence type="ECO:0000256" key="4">
    <source>
        <dbReference type="ARBA" id="ARBA00022552"/>
    </source>
</evidence>
<evidence type="ECO:0000256" key="1">
    <source>
        <dbReference type="ARBA" id="ARBA00004496"/>
    </source>
</evidence>
<dbReference type="CDD" id="cd18084">
    <property type="entry name" value="RsmE-like"/>
    <property type="match status" value="1"/>
</dbReference>
<dbReference type="Gene3D" id="3.40.1280.10">
    <property type="match status" value="1"/>
</dbReference>